<sequence length="338" mass="36260">MRSWQYSSTKGGMENNLSLNTVSMPQPQADQHLVKVIAAAVNSVDYRLAEFQFLHRTTFPKPASPGAEFAGIIIKPAPGSALKAGQLIFGAAGTNFMHGGAMSEYALASTKATIPMPTGLSTTDAAGIATVGLTSYQSIIPHSVPGSKVFINGGSGGVGTFGIQIAKAEGRHVTVSCSTVNAELCKSLGADEVIDYKNQDVLQALKSSPKKYDLVVNNVDSTASRALYWHAHEFTTPKARFVTVAVSHQLPFIRFLLAAHFLPDFLGGAQRKHVVCFGSPEMDQLKMIADWVVEGRVRVVVDGVFGFADVKEAYTRSKTRRARGKIVVKIAEEEECVA</sequence>
<dbReference type="SUPFAM" id="SSF50129">
    <property type="entry name" value="GroES-like"/>
    <property type="match status" value="1"/>
</dbReference>
<dbReference type="SMART" id="SM00829">
    <property type="entry name" value="PKS_ER"/>
    <property type="match status" value="1"/>
</dbReference>
<proteinExistence type="predicted"/>
<evidence type="ECO:0000313" key="3">
    <source>
        <dbReference type="Proteomes" id="UP000469558"/>
    </source>
</evidence>
<dbReference type="CDD" id="cd08267">
    <property type="entry name" value="MDR1"/>
    <property type="match status" value="1"/>
</dbReference>
<dbReference type="InterPro" id="IPR052733">
    <property type="entry name" value="Chloroplast_QOR"/>
</dbReference>
<dbReference type="Gene3D" id="3.90.180.10">
    <property type="entry name" value="Medium-chain alcohol dehydrogenases, catalytic domain"/>
    <property type="match status" value="1"/>
</dbReference>
<dbReference type="InterPro" id="IPR011032">
    <property type="entry name" value="GroES-like_sf"/>
</dbReference>
<dbReference type="SUPFAM" id="SSF51735">
    <property type="entry name" value="NAD(P)-binding Rossmann-fold domains"/>
    <property type="match status" value="1"/>
</dbReference>
<dbReference type="PANTHER" id="PTHR44013">
    <property type="entry name" value="ZINC-TYPE ALCOHOL DEHYDROGENASE-LIKE PROTEIN C16A3.02C"/>
    <property type="match status" value="1"/>
</dbReference>
<evidence type="ECO:0000313" key="2">
    <source>
        <dbReference type="EMBL" id="TVY82941.1"/>
    </source>
</evidence>
<comment type="caution">
    <text evidence="2">The sequence shown here is derived from an EMBL/GenBank/DDBJ whole genome shotgun (WGS) entry which is preliminary data.</text>
</comment>
<gene>
    <name evidence="2" type="ORF">LSUE1_G005291</name>
</gene>
<organism evidence="2 3">
    <name type="scientific">Lachnellula suecica</name>
    <dbReference type="NCBI Taxonomy" id="602035"/>
    <lineage>
        <taxon>Eukaryota</taxon>
        <taxon>Fungi</taxon>
        <taxon>Dikarya</taxon>
        <taxon>Ascomycota</taxon>
        <taxon>Pezizomycotina</taxon>
        <taxon>Leotiomycetes</taxon>
        <taxon>Helotiales</taxon>
        <taxon>Lachnaceae</taxon>
        <taxon>Lachnellula</taxon>
    </lineage>
</organism>
<dbReference type="GO" id="GO:0016491">
    <property type="term" value="F:oxidoreductase activity"/>
    <property type="evidence" value="ECO:0007669"/>
    <property type="project" value="InterPro"/>
</dbReference>
<dbReference type="Pfam" id="PF13602">
    <property type="entry name" value="ADH_zinc_N_2"/>
    <property type="match status" value="1"/>
</dbReference>
<name>A0A8T9CBJ8_9HELO</name>
<dbReference type="EMBL" id="QGMK01000255">
    <property type="protein sequence ID" value="TVY82941.1"/>
    <property type="molecule type" value="Genomic_DNA"/>
</dbReference>
<dbReference type="InterPro" id="IPR013154">
    <property type="entry name" value="ADH-like_N"/>
</dbReference>
<evidence type="ECO:0000259" key="1">
    <source>
        <dbReference type="SMART" id="SM00829"/>
    </source>
</evidence>
<reference evidence="2 3" key="1">
    <citation type="submission" date="2018-05" db="EMBL/GenBank/DDBJ databases">
        <title>Genome sequencing and assembly of the regulated plant pathogen Lachnellula willkommii and related sister species for the development of diagnostic species identification markers.</title>
        <authorList>
            <person name="Giroux E."/>
            <person name="Bilodeau G."/>
        </authorList>
    </citation>
    <scope>NUCLEOTIDE SEQUENCE [LARGE SCALE GENOMIC DNA]</scope>
    <source>
        <strain evidence="2 3">CBS 268.59</strain>
    </source>
</reference>
<dbReference type="OrthoDB" id="201656at2759"/>
<protein>
    <submittedName>
        <fullName evidence="2">Zinc-type alcohol dehydrogenase-like protein</fullName>
    </submittedName>
</protein>
<dbReference type="Pfam" id="PF08240">
    <property type="entry name" value="ADH_N"/>
    <property type="match status" value="1"/>
</dbReference>
<dbReference type="PANTHER" id="PTHR44013:SF1">
    <property type="entry name" value="ZINC-TYPE ALCOHOL DEHYDROGENASE-LIKE PROTEIN C16A3.02C"/>
    <property type="match status" value="1"/>
</dbReference>
<keyword evidence="3" id="KW-1185">Reference proteome</keyword>
<dbReference type="Proteomes" id="UP000469558">
    <property type="component" value="Unassembled WGS sequence"/>
</dbReference>
<dbReference type="InterPro" id="IPR020843">
    <property type="entry name" value="ER"/>
</dbReference>
<dbReference type="InterPro" id="IPR036291">
    <property type="entry name" value="NAD(P)-bd_dom_sf"/>
</dbReference>
<dbReference type="AlphaFoldDB" id="A0A8T9CBJ8"/>
<dbReference type="Gene3D" id="3.40.50.720">
    <property type="entry name" value="NAD(P)-binding Rossmann-like Domain"/>
    <property type="match status" value="1"/>
</dbReference>
<accession>A0A8T9CBJ8</accession>
<feature type="domain" description="Enoyl reductase (ER)" evidence="1">
    <location>
        <begin position="12"/>
        <end position="328"/>
    </location>
</feature>